<keyword evidence="3" id="KW-0285">Flavoprotein</keyword>
<dbReference type="InterPro" id="IPR036188">
    <property type="entry name" value="FAD/NAD-bd_sf"/>
</dbReference>
<keyword evidence="9" id="KW-1185">Reference proteome</keyword>
<dbReference type="AlphaFoldDB" id="A0A0F7KJR2"/>
<evidence type="ECO:0000313" key="10">
    <source>
        <dbReference type="Proteomes" id="UP000324176"/>
    </source>
</evidence>
<dbReference type="Pfam" id="PF01266">
    <property type="entry name" value="DAO"/>
    <property type="match status" value="1"/>
</dbReference>
<dbReference type="EMBL" id="CP011451">
    <property type="protein sequence ID" value="AKH39199.1"/>
    <property type="molecule type" value="Genomic_DNA"/>
</dbReference>
<reference evidence="9" key="1">
    <citation type="submission" date="2015-05" db="EMBL/GenBank/DDBJ databases">
        <title>Draft genome of Nitrosomonas communis strain Nm2.</title>
        <authorList>
            <person name="Kozlowski J.A."/>
            <person name="Kits K.D."/>
            <person name="Stein L.Y."/>
        </authorList>
    </citation>
    <scope>NUCLEOTIDE SEQUENCE [LARGE SCALE GENOMIC DNA]</scope>
    <source>
        <strain evidence="9">Nm2</strain>
    </source>
</reference>
<evidence type="ECO:0000313" key="9">
    <source>
        <dbReference type="Proteomes" id="UP000034156"/>
    </source>
</evidence>
<evidence type="ECO:0000256" key="5">
    <source>
        <dbReference type="ARBA" id="ARBA00023002"/>
    </source>
</evidence>
<comment type="similarity">
    <text evidence="2">Belongs to the FAD-dependent glycerol-3-phosphate dehydrogenase family.</text>
</comment>
<dbReference type="RefSeq" id="WP_046851219.1">
    <property type="nucleotide sequence ID" value="NZ_CP011451.1"/>
</dbReference>
<dbReference type="EMBL" id="VNHT01000020">
    <property type="protein sequence ID" value="TYP88650.1"/>
    <property type="molecule type" value="Genomic_DNA"/>
</dbReference>
<evidence type="ECO:0000256" key="4">
    <source>
        <dbReference type="ARBA" id="ARBA00022827"/>
    </source>
</evidence>
<dbReference type="GO" id="GO:0016740">
    <property type="term" value="F:transferase activity"/>
    <property type="evidence" value="ECO:0007669"/>
    <property type="project" value="UniProtKB-KW"/>
</dbReference>
<evidence type="ECO:0000256" key="1">
    <source>
        <dbReference type="ARBA" id="ARBA00001974"/>
    </source>
</evidence>
<dbReference type="KEGG" id="nco:AAW31_17460"/>
<sequence length="391" mass="43296">MPVTHHYDIVIVGGGIQGAAVAQAAAARGYTVMLLEKTALAAATSSRSSKLIHGGLRYLENGHFALVYESLRERTDWLRLAPSLVRLSPFYIPIYRQTSRSTLVIRAGLSLYALLAAGSGSAHFRSVSQSQWQQLDGLTTKGLKHVFQYWDAQTDDRLLTQALMHSAQSLGAELQCPAEFIHVTLSSSMCEIEYQQGGRINHCSATVLVNAAGPWVDQVLHRIDPQPPAYPIDLVQGTHLVLEGRLNKGCYYLESPADQRAIFVLPWYQHILLGTTETLFNGDPEASSPLATEETYLLDCFHHYFPEKNPVVREKFSGLRVLPASHGAPFHRSREIHLQCDSSQKPHVVSIYGGKLTVCRATAQKVLHTIMPTLPDRIPKADISKLMLELP</sequence>
<reference evidence="7 9" key="2">
    <citation type="journal article" date="2016" name="Genome Announc.">
        <title>Genome Sequence of Nitrosomonas communis Strain Nm2, a Mesophilic Ammonia-Oxidizing Bacterium Isolated from Mediterranean Soil.</title>
        <authorList>
            <person name="Kozlowski J.A."/>
            <person name="Kits K.D."/>
            <person name="Stein L.Y."/>
        </authorList>
    </citation>
    <scope>NUCLEOTIDE SEQUENCE [LARGE SCALE GENOMIC DNA]</scope>
    <source>
        <strain evidence="7 9">Nm2</strain>
    </source>
</reference>
<evidence type="ECO:0000313" key="7">
    <source>
        <dbReference type="EMBL" id="AKH39199.1"/>
    </source>
</evidence>
<dbReference type="GO" id="GO:0046168">
    <property type="term" value="P:glycerol-3-phosphate catabolic process"/>
    <property type="evidence" value="ECO:0007669"/>
    <property type="project" value="TreeGrafter"/>
</dbReference>
<keyword evidence="4" id="KW-0274">FAD</keyword>
<evidence type="ECO:0000256" key="3">
    <source>
        <dbReference type="ARBA" id="ARBA00022630"/>
    </source>
</evidence>
<evidence type="ECO:0000256" key="2">
    <source>
        <dbReference type="ARBA" id="ARBA00007330"/>
    </source>
</evidence>
<dbReference type="PANTHER" id="PTHR11985">
    <property type="entry name" value="GLYCEROL-3-PHOSPHATE DEHYDROGENASE"/>
    <property type="match status" value="1"/>
</dbReference>
<dbReference type="PATRIC" id="fig|44574.3.peg.4196"/>
<dbReference type="Gene3D" id="3.50.50.60">
    <property type="entry name" value="FAD/NAD(P)-binding domain"/>
    <property type="match status" value="1"/>
</dbReference>
<keyword evidence="5" id="KW-0560">Oxidoreductase</keyword>
<evidence type="ECO:0000313" key="8">
    <source>
        <dbReference type="EMBL" id="TYP88650.1"/>
    </source>
</evidence>
<dbReference type="PRINTS" id="PR01001">
    <property type="entry name" value="FADG3PDH"/>
</dbReference>
<evidence type="ECO:0000259" key="6">
    <source>
        <dbReference type="Pfam" id="PF01266"/>
    </source>
</evidence>
<dbReference type="Proteomes" id="UP000324176">
    <property type="component" value="Unassembled WGS sequence"/>
</dbReference>
<protein>
    <submittedName>
        <fullName evidence="8">Glycerol-3-phosphate dehydrogenase</fullName>
    </submittedName>
    <submittedName>
        <fullName evidence="7">N-acetylglucosamine-1-phosphate uridyltransferase</fullName>
    </submittedName>
</protein>
<accession>A0A0F7KJR2</accession>
<proteinExistence type="inferred from homology"/>
<dbReference type="InterPro" id="IPR006076">
    <property type="entry name" value="FAD-dep_OxRdtase"/>
</dbReference>
<comment type="cofactor">
    <cofactor evidence="1">
        <name>FAD</name>
        <dbReference type="ChEBI" id="CHEBI:57692"/>
    </cofactor>
</comment>
<dbReference type="SUPFAM" id="SSF51905">
    <property type="entry name" value="FAD/NAD(P)-binding domain"/>
    <property type="match status" value="1"/>
</dbReference>
<feature type="domain" description="FAD dependent oxidoreductase" evidence="6">
    <location>
        <begin position="8"/>
        <end position="348"/>
    </location>
</feature>
<keyword evidence="7" id="KW-0808">Transferase</keyword>
<dbReference type="GO" id="GO:0004368">
    <property type="term" value="F:glycerol-3-phosphate dehydrogenase (quinone) activity"/>
    <property type="evidence" value="ECO:0007669"/>
    <property type="project" value="InterPro"/>
</dbReference>
<name>A0A0F7KJR2_9PROT</name>
<dbReference type="Proteomes" id="UP000034156">
    <property type="component" value="Chromosome"/>
</dbReference>
<dbReference type="OrthoDB" id="9766796at2"/>
<dbReference type="InterPro" id="IPR000447">
    <property type="entry name" value="G3P_DH_FAD-dep"/>
</dbReference>
<dbReference type="PANTHER" id="PTHR11985:SF15">
    <property type="entry name" value="GLYCEROL-3-PHOSPHATE DEHYDROGENASE, MITOCHONDRIAL"/>
    <property type="match status" value="1"/>
</dbReference>
<gene>
    <name evidence="7" type="ORF">AAW31_17460</name>
    <name evidence="8" type="ORF">BCL69_10204</name>
</gene>
<reference evidence="8 10" key="3">
    <citation type="submission" date="2019-07" db="EMBL/GenBank/DDBJ databases">
        <title>Active sludge and wastewater microbial communities from Klosterneuburg, Austria.</title>
        <authorList>
            <person name="Wagner M."/>
        </authorList>
    </citation>
    <scope>NUCLEOTIDE SEQUENCE [LARGE SCALE GENOMIC DNA]</scope>
    <source>
        <strain evidence="8 10">Nm2</strain>
    </source>
</reference>
<dbReference type="Gene3D" id="3.30.9.10">
    <property type="entry name" value="D-Amino Acid Oxidase, subunit A, domain 2"/>
    <property type="match status" value="1"/>
</dbReference>
<organism evidence="7 9">
    <name type="scientific">Nitrosomonas communis</name>
    <dbReference type="NCBI Taxonomy" id="44574"/>
    <lineage>
        <taxon>Bacteria</taxon>
        <taxon>Pseudomonadati</taxon>
        <taxon>Pseudomonadota</taxon>
        <taxon>Betaproteobacteria</taxon>
        <taxon>Nitrosomonadales</taxon>
        <taxon>Nitrosomonadaceae</taxon>
        <taxon>Nitrosomonas</taxon>
    </lineage>
</organism>